<evidence type="ECO:0000313" key="6">
    <source>
        <dbReference type="EMBL" id="KAL2055420.1"/>
    </source>
</evidence>
<evidence type="ECO:0000256" key="1">
    <source>
        <dbReference type="ARBA" id="ARBA00022741"/>
    </source>
</evidence>
<dbReference type="Gene3D" id="3.30.1490.20">
    <property type="entry name" value="ATP-grasp fold, A domain"/>
    <property type="match status" value="1"/>
</dbReference>
<evidence type="ECO:0000313" key="7">
    <source>
        <dbReference type="Proteomes" id="UP001590951"/>
    </source>
</evidence>
<gene>
    <name evidence="6" type="ORF">ABVK25_004228</name>
</gene>
<dbReference type="PROSITE" id="PS50975">
    <property type="entry name" value="ATP_GRASP"/>
    <property type="match status" value="1"/>
</dbReference>
<organism evidence="6 7">
    <name type="scientific">Lepraria finkii</name>
    <dbReference type="NCBI Taxonomy" id="1340010"/>
    <lineage>
        <taxon>Eukaryota</taxon>
        <taxon>Fungi</taxon>
        <taxon>Dikarya</taxon>
        <taxon>Ascomycota</taxon>
        <taxon>Pezizomycotina</taxon>
        <taxon>Lecanoromycetes</taxon>
        <taxon>OSLEUM clade</taxon>
        <taxon>Lecanoromycetidae</taxon>
        <taxon>Lecanorales</taxon>
        <taxon>Lecanorineae</taxon>
        <taxon>Stereocaulaceae</taxon>
        <taxon>Lepraria</taxon>
    </lineage>
</organism>
<protein>
    <recommendedName>
        <fullName evidence="5">ATP-grasp domain-containing protein</fullName>
    </recommendedName>
</protein>
<proteinExistence type="predicted"/>
<feature type="domain" description="ATP-grasp" evidence="5">
    <location>
        <begin position="94"/>
        <end position="164"/>
    </location>
</feature>
<evidence type="ECO:0000256" key="2">
    <source>
        <dbReference type="ARBA" id="ARBA00022755"/>
    </source>
</evidence>
<keyword evidence="7" id="KW-1185">Reference proteome</keyword>
<dbReference type="InterPro" id="IPR003135">
    <property type="entry name" value="ATP-grasp_carboxylate-amine"/>
</dbReference>
<evidence type="ECO:0000256" key="4">
    <source>
        <dbReference type="PROSITE-ProRule" id="PRU00409"/>
    </source>
</evidence>
<name>A0ABR4BCE9_9LECA</name>
<reference evidence="6 7" key="1">
    <citation type="submission" date="2024-09" db="EMBL/GenBank/DDBJ databases">
        <title>Rethinking Asexuality: The Enigmatic Case of Functional Sexual Genes in Lepraria (Stereocaulaceae).</title>
        <authorList>
            <person name="Doellman M."/>
            <person name="Sun Y."/>
            <person name="Barcenas-Pena A."/>
            <person name="Lumbsch H.T."/>
            <person name="Grewe F."/>
        </authorList>
    </citation>
    <scope>NUCLEOTIDE SEQUENCE [LARGE SCALE GENOMIC DNA]</scope>
    <source>
        <strain evidence="6 7">Grewe 0041</strain>
    </source>
</reference>
<dbReference type="EMBL" id="JBHFEH010000011">
    <property type="protein sequence ID" value="KAL2055420.1"/>
    <property type="molecule type" value="Genomic_DNA"/>
</dbReference>
<keyword evidence="2" id="KW-0658">Purine biosynthesis</keyword>
<dbReference type="Gene3D" id="3.30.470.20">
    <property type="entry name" value="ATP-grasp fold, B domain"/>
    <property type="match status" value="1"/>
</dbReference>
<evidence type="ECO:0000256" key="3">
    <source>
        <dbReference type="ARBA" id="ARBA00022840"/>
    </source>
</evidence>
<evidence type="ECO:0000259" key="5">
    <source>
        <dbReference type="PROSITE" id="PS50975"/>
    </source>
</evidence>
<dbReference type="Pfam" id="PF02222">
    <property type="entry name" value="ATP-grasp"/>
    <property type="match status" value="2"/>
</dbReference>
<accession>A0ABR4BCE9</accession>
<dbReference type="SUPFAM" id="SSF56059">
    <property type="entry name" value="Glutathione synthetase ATP-binding domain-like"/>
    <property type="match status" value="1"/>
</dbReference>
<dbReference type="Proteomes" id="UP001590951">
    <property type="component" value="Unassembled WGS sequence"/>
</dbReference>
<dbReference type="InterPro" id="IPR013815">
    <property type="entry name" value="ATP_grasp_subdomain_1"/>
</dbReference>
<dbReference type="InterPro" id="IPR011761">
    <property type="entry name" value="ATP-grasp"/>
</dbReference>
<comment type="caution">
    <text evidence="6">The sequence shown here is derived from an EMBL/GenBank/DDBJ whole genome shotgun (WGS) entry which is preliminary data.</text>
</comment>
<dbReference type="PANTHER" id="PTHR11609">
    <property type="entry name" value="PURINE BIOSYNTHESIS PROTEIN 6/7, PUR6/7"/>
    <property type="match status" value="1"/>
</dbReference>
<sequence>MKHRIPIARSVPLNDDSISELEELGEELSHPFMLNSRTEAYDGRDNFAVKDASVLQAIDTLQNRLICIAPWARFKLELALMVVKVDNDAAADCVSASIERQAQVLARRAVAGFWGKGGFGVEMFLFRDGELLINEIAPRPHNSGHYTIEACPLYQLDAHLRAILELPTPEGILTLNRDMNAIMLNILGGAQSKSHLRVAEQIFICFRSKNSVVWGTGNEMHDQDKRSATLSFSKAL</sequence>
<dbReference type="PANTHER" id="PTHR11609:SF5">
    <property type="entry name" value="PHOSPHORIBOSYLAMINOIMIDAZOLE CARBOXYLASE"/>
    <property type="match status" value="1"/>
</dbReference>
<keyword evidence="1 4" id="KW-0547">Nucleotide-binding</keyword>
<keyword evidence="3 4" id="KW-0067">ATP-binding</keyword>